<evidence type="ECO:0000256" key="3">
    <source>
        <dbReference type="ARBA" id="ARBA00012388"/>
    </source>
</evidence>
<evidence type="ECO:0000256" key="9">
    <source>
        <dbReference type="ARBA" id="ARBA00048830"/>
    </source>
</evidence>
<feature type="domain" description="Poly(A) polymerase central" evidence="10">
    <location>
        <begin position="263"/>
        <end position="363"/>
    </location>
</feature>
<evidence type="ECO:0000256" key="6">
    <source>
        <dbReference type="ARBA" id="ARBA00022741"/>
    </source>
</evidence>
<keyword evidence="6" id="KW-0547">Nucleotide-binding</keyword>
<dbReference type="InterPro" id="IPR043519">
    <property type="entry name" value="NT_sf"/>
</dbReference>
<dbReference type="InterPro" id="IPR007012">
    <property type="entry name" value="PolA_pol_cen_dom"/>
</dbReference>
<dbReference type="PANTHER" id="PTHR10682:SF10">
    <property type="entry name" value="POLYNUCLEOTIDE ADENYLYLTRANSFERASE"/>
    <property type="match status" value="1"/>
</dbReference>
<evidence type="ECO:0000256" key="1">
    <source>
        <dbReference type="ARBA" id="ARBA00004123"/>
    </source>
</evidence>
<dbReference type="GO" id="GO:0006397">
    <property type="term" value="P:mRNA processing"/>
    <property type="evidence" value="ECO:0007669"/>
    <property type="project" value="UniProtKB-KW"/>
</dbReference>
<dbReference type="SUPFAM" id="SSF81631">
    <property type="entry name" value="PAP/OAS1 substrate-binding domain"/>
    <property type="match status" value="1"/>
</dbReference>
<reference evidence="12" key="3">
    <citation type="submission" date="2016-06" db="UniProtKB">
        <authorList>
            <consortium name="WormBaseParasite"/>
        </authorList>
    </citation>
    <scope>IDENTIFICATION</scope>
</reference>
<keyword evidence="11" id="KW-1185">Reference proteome</keyword>
<dbReference type="Gene3D" id="3.30.460.10">
    <property type="entry name" value="Beta Polymerase, domain 2"/>
    <property type="match status" value="1"/>
</dbReference>
<reference evidence="11" key="1">
    <citation type="submission" date="2013-12" db="EMBL/GenBank/DDBJ databases">
        <authorList>
            <person name="Aslett M."/>
        </authorList>
    </citation>
    <scope>NUCLEOTIDE SEQUENCE [LARGE SCALE GENOMIC DNA]</scope>
    <source>
        <strain evidence="11">Lindley</strain>
    </source>
</reference>
<dbReference type="WBParaSite" id="GPLIN_000345900">
    <property type="protein sequence ID" value="GPLIN_000345900"/>
    <property type="gene ID" value="GPLIN_000345900"/>
</dbReference>
<evidence type="ECO:0000313" key="11">
    <source>
        <dbReference type="Proteomes" id="UP000050741"/>
    </source>
</evidence>
<accession>A0A183BS73</accession>
<protein>
    <recommendedName>
        <fullName evidence="3">polynucleotide adenylyltransferase</fullName>
        <ecNumber evidence="3">2.7.7.19</ecNumber>
    </recommendedName>
</protein>
<sequence length="567" mass="64941">MKEPLGGMTKITIRDLKEDNFLLGKYLELMADPNKFCGRRKDGKKYGNARAQFLKYLAKWEKTRAQLELDKQLFKKLKENQIGEEFGKIKATVTKWSAGTGILLLSGSTMLKAQTADSDIDTICIVPGHIHSDSFFGTLQCLGANERHNCDDNSLFCMLCQLPEVHSLRRLPETLVPLIRLISSFGHNFEIVFASIPDIHKISMTEVNGSRERICEMTHKLATKVKEGNLKEGEIVKTERMVRSLAAYHSNLMIAEMVPNIETFRIFVLTLKMEWPLPVQLAEVRPDLLAWSAEKEQEKRIFLFGVGLYSQLSMPIITPGYPAHNSTFNVNWFTAKIIQKAMQEAFEQLQGSSANGTKWEKLLLKRRTFSDMYEHSFAINCAASSWDLCEEFCGFVGTRIRVQLMKSVECVRGEVNFCHARSVDGCPEHILHRYKARSHKASCKAWLVGIDLKRSVLPDGNEAAPPMSSKSKAQTDQNLKLDIVEPIVDSYRRVVLGELRWAGVGDHQQTNQQRPPLFLEAKKIKIKKFFEKTKNFESWQETELGTDFVHLESKYVEREELRERWRE</sequence>
<dbReference type="Gene3D" id="3.30.70.590">
    <property type="entry name" value="Poly(A) polymerase predicted RNA binding domain"/>
    <property type="match status" value="1"/>
</dbReference>
<dbReference type="Gene3D" id="1.10.1410.10">
    <property type="match status" value="1"/>
</dbReference>
<keyword evidence="8" id="KW-0539">Nucleus</keyword>
<dbReference type="GO" id="GO:1990817">
    <property type="term" value="F:poly(A) RNA polymerase activity"/>
    <property type="evidence" value="ECO:0007669"/>
    <property type="project" value="UniProtKB-EC"/>
</dbReference>
<evidence type="ECO:0000256" key="5">
    <source>
        <dbReference type="ARBA" id="ARBA00022679"/>
    </source>
</evidence>
<keyword evidence="4" id="KW-0507">mRNA processing</keyword>
<keyword evidence="7" id="KW-0067">ATP-binding</keyword>
<evidence type="ECO:0000256" key="2">
    <source>
        <dbReference type="ARBA" id="ARBA00010912"/>
    </source>
</evidence>
<dbReference type="GO" id="GO:0005524">
    <property type="term" value="F:ATP binding"/>
    <property type="evidence" value="ECO:0007669"/>
    <property type="project" value="UniProtKB-KW"/>
</dbReference>
<name>A0A183BS73_GLOPA</name>
<dbReference type="PANTHER" id="PTHR10682">
    <property type="entry name" value="POLY A POLYMERASE"/>
    <property type="match status" value="1"/>
</dbReference>
<dbReference type="AlphaFoldDB" id="A0A183BS73"/>
<keyword evidence="5" id="KW-0808">Transferase</keyword>
<comment type="subcellular location">
    <subcellularLocation>
        <location evidence="1">Nucleus</location>
    </subcellularLocation>
</comment>
<dbReference type="Proteomes" id="UP000050741">
    <property type="component" value="Unassembled WGS sequence"/>
</dbReference>
<evidence type="ECO:0000259" key="10">
    <source>
        <dbReference type="Pfam" id="PF04928"/>
    </source>
</evidence>
<evidence type="ECO:0000256" key="8">
    <source>
        <dbReference type="ARBA" id="ARBA00023242"/>
    </source>
</evidence>
<dbReference type="Pfam" id="PF04928">
    <property type="entry name" value="PAP_central"/>
    <property type="match status" value="1"/>
</dbReference>
<dbReference type="SUPFAM" id="SSF81301">
    <property type="entry name" value="Nucleotidyltransferase"/>
    <property type="match status" value="1"/>
</dbReference>
<dbReference type="EC" id="2.7.7.19" evidence="3"/>
<comment type="similarity">
    <text evidence="2">Belongs to the poly(A) polymerase family.</text>
</comment>
<organism evidence="11 12">
    <name type="scientific">Globodera pallida</name>
    <name type="common">Potato cyst nematode worm</name>
    <name type="synonym">Heterodera pallida</name>
    <dbReference type="NCBI Taxonomy" id="36090"/>
    <lineage>
        <taxon>Eukaryota</taxon>
        <taxon>Metazoa</taxon>
        <taxon>Ecdysozoa</taxon>
        <taxon>Nematoda</taxon>
        <taxon>Chromadorea</taxon>
        <taxon>Rhabditida</taxon>
        <taxon>Tylenchina</taxon>
        <taxon>Tylenchomorpha</taxon>
        <taxon>Tylenchoidea</taxon>
        <taxon>Heteroderidae</taxon>
        <taxon>Heteroderinae</taxon>
        <taxon>Globodera</taxon>
    </lineage>
</organism>
<comment type="catalytic activity">
    <reaction evidence="9">
        <text>RNA(n) + ATP = RNA(n)-3'-adenine ribonucleotide + diphosphate</text>
        <dbReference type="Rhea" id="RHEA:11332"/>
        <dbReference type="Rhea" id="RHEA-COMP:14527"/>
        <dbReference type="Rhea" id="RHEA-COMP:17347"/>
        <dbReference type="ChEBI" id="CHEBI:30616"/>
        <dbReference type="ChEBI" id="CHEBI:33019"/>
        <dbReference type="ChEBI" id="CHEBI:140395"/>
        <dbReference type="ChEBI" id="CHEBI:173115"/>
        <dbReference type="EC" id="2.7.7.19"/>
    </reaction>
</comment>
<evidence type="ECO:0000256" key="4">
    <source>
        <dbReference type="ARBA" id="ARBA00022664"/>
    </source>
</evidence>
<reference evidence="11" key="2">
    <citation type="submission" date="2014-05" db="EMBL/GenBank/DDBJ databases">
        <title>The genome and life-stage specific transcriptomes of Globodera pallida elucidate key aspects of plant parasitism by a cyst nematode.</title>
        <authorList>
            <person name="Cotton J.A."/>
            <person name="Lilley C.J."/>
            <person name="Jones L.M."/>
            <person name="Kikuchi T."/>
            <person name="Reid A.J."/>
            <person name="Thorpe P."/>
            <person name="Tsai I.J."/>
            <person name="Beasley H."/>
            <person name="Blok V."/>
            <person name="Cock P.J.A."/>
            <person name="Van den Akker S.E."/>
            <person name="Holroyd N."/>
            <person name="Hunt M."/>
            <person name="Mantelin S."/>
            <person name="Naghra H."/>
            <person name="Pain A."/>
            <person name="Palomares-Rius J.E."/>
            <person name="Zarowiecki M."/>
            <person name="Berriman M."/>
            <person name="Jones J.T."/>
            <person name="Urwin P.E."/>
        </authorList>
    </citation>
    <scope>NUCLEOTIDE SEQUENCE [LARGE SCALE GENOMIC DNA]</scope>
    <source>
        <strain evidence="11">Lindley</strain>
    </source>
</reference>
<dbReference type="GO" id="GO:0005634">
    <property type="term" value="C:nucleus"/>
    <property type="evidence" value="ECO:0007669"/>
    <property type="project" value="UniProtKB-SubCell"/>
</dbReference>
<evidence type="ECO:0000313" key="12">
    <source>
        <dbReference type="WBParaSite" id="GPLIN_000345900"/>
    </source>
</evidence>
<evidence type="ECO:0000256" key="7">
    <source>
        <dbReference type="ARBA" id="ARBA00022840"/>
    </source>
</evidence>
<proteinExistence type="inferred from homology"/>